<name>A0ACC3YEE5_COLTU</name>
<organism evidence="1 2">
    <name type="scientific">Colletotrichum truncatum</name>
    <name type="common">Anthracnose fungus</name>
    <name type="synonym">Colletotrichum capsici</name>
    <dbReference type="NCBI Taxonomy" id="5467"/>
    <lineage>
        <taxon>Eukaryota</taxon>
        <taxon>Fungi</taxon>
        <taxon>Dikarya</taxon>
        <taxon>Ascomycota</taxon>
        <taxon>Pezizomycotina</taxon>
        <taxon>Sordariomycetes</taxon>
        <taxon>Hypocreomycetidae</taxon>
        <taxon>Glomerellales</taxon>
        <taxon>Glomerellaceae</taxon>
        <taxon>Colletotrichum</taxon>
        <taxon>Colletotrichum truncatum species complex</taxon>
    </lineage>
</organism>
<protein>
    <submittedName>
        <fullName evidence="1">Uncharacterized protein</fullName>
    </submittedName>
</protein>
<sequence>MTPPCVTFDVSELPRHVQADLKGKKRKLEGGADVDLSKCVLRAMTQFRCIVQNPEVRDSPVGCWPIQRFFRQCQDKKGTFTVETTAWEGLNTKTVHRANINGSPDGGDGKLGASKTTDKNGNRENHHQWSQAWEEQ</sequence>
<proteinExistence type="predicted"/>
<comment type="caution">
    <text evidence="1">The sequence shown here is derived from an EMBL/GenBank/DDBJ whole genome shotgun (WGS) entry which is preliminary data.</text>
</comment>
<dbReference type="Proteomes" id="UP000805649">
    <property type="component" value="Unassembled WGS sequence"/>
</dbReference>
<dbReference type="EMBL" id="VUJX02000012">
    <property type="protein sequence ID" value="KAL0930236.1"/>
    <property type="molecule type" value="Genomic_DNA"/>
</dbReference>
<accession>A0ACC3YEE5</accession>
<reference evidence="1 2" key="1">
    <citation type="journal article" date="2020" name="Phytopathology">
        <title>Genome Sequence Resources of Colletotrichum truncatum, C. plurivorum, C. musicola, and C. sojae: Four Species Pathogenic to Soybean (Glycine max).</title>
        <authorList>
            <person name="Rogerio F."/>
            <person name="Boufleur T.R."/>
            <person name="Ciampi-Guillardi M."/>
            <person name="Sukno S.A."/>
            <person name="Thon M.R."/>
            <person name="Massola Junior N.S."/>
            <person name="Baroncelli R."/>
        </authorList>
    </citation>
    <scope>NUCLEOTIDE SEQUENCE [LARGE SCALE GENOMIC DNA]</scope>
    <source>
        <strain evidence="1 2">CMES1059</strain>
    </source>
</reference>
<keyword evidence="2" id="KW-1185">Reference proteome</keyword>
<evidence type="ECO:0000313" key="1">
    <source>
        <dbReference type="EMBL" id="KAL0930236.1"/>
    </source>
</evidence>
<gene>
    <name evidence="1" type="ORF">CTRU02_215056</name>
</gene>
<evidence type="ECO:0000313" key="2">
    <source>
        <dbReference type="Proteomes" id="UP000805649"/>
    </source>
</evidence>